<feature type="chain" id="PRO_5022873103" evidence="1">
    <location>
        <begin position="41"/>
        <end position="145"/>
    </location>
</feature>
<dbReference type="EMBL" id="OOIP01000008">
    <property type="protein sequence ID" value="SPO37987.1"/>
    <property type="molecule type" value="Genomic_DNA"/>
</dbReference>
<protein>
    <submittedName>
        <fullName evidence="2">Uncharacterized protein</fullName>
    </submittedName>
</protein>
<evidence type="ECO:0000313" key="3">
    <source>
        <dbReference type="Proteomes" id="UP000323386"/>
    </source>
</evidence>
<organism evidence="2 3">
    <name type="scientific">Pseudozyma flocculosa</name>
    <dbReference type="NCBI Taxonomy" id="84751"/>
    <lineage>
        <taxon>Eukaryota</taxon>
        <taxon>Fungi</taxon>
        <taxon>Dikarya</taxon>
        <taxon>Basidiomycota</taxon>
        <taxon>Ustilaginomycotina</taxon>
        <taxon>Ustilaginomycetes</taxon>
        <taxon>Ustilaginales</taxon>
        <taxon>Ustilaginaceae</taxon>
        <taxon>Pseudozyma</taxon>
    </lineage>
</organism>
<accession>A0A5C3F2S6</accession>
<keyword evidence="1" id="KW-0732">Signal</keyword>
<dbReference type="Proteomes" id="UP000323386">
    <property type="component" value="Unassembled WGS sequence"/>
</dbReference>
<sequence length="145" mass="16345">MKLPRPLLCLPSSPRPPPPPLLLLLLLALLVLPLPPSVSAYKPTDRCGGSKMYYTPLLSSDTRGEFGVCDMSRCDTTKTLPEDDLDPEQYGDKFPFHMRTCWIRSGAARDDLKAAQRWFEQACQEAQGIFTNPFFKTWLDDGKKP</sequence>
<feature type="signal peptide" evidence="1">
    <location>
        <begin position="1"/>
        <end position="40"/>
    </location>
</feature>
<name>A0A5C3F2S6_9BASI</name>
<evidence type="ECO:0000256" key="1">
    <source>
        <dbReference type="SAM" id="SignalP"/>
    </source>
</evidence>
<dbReference type="AlphaFoldDB" id="A0A5C3F2S6"/>
<dbReference type="OrthoDB" id="10581234at2759"/>
<keyword evidence="3" id="KW-1185">Reference proteome</keyword>
<evidence type="ECO:0000313" key="2">
    <source>
        <dbReference type="EMBL" id="SPO37987.1"/>
    </source>
</evidence>
<gene>
    <name evidence="2" type="ORF">PSFLO_03464</name>
</gene>
<proteinExistence type="predicted"/>
<reference evidence="2 3" key="1">
    <citation type="submission" date="2018-03" db="EMBL/GenBank/DDBJ databases">
        <authorList>
            <person name="Guldener U."/>
        </authorList>
    </citation>
    <scope>NUCLEOTIDE SEQUENCE [LARGE SCALE GENOMIC DNA]</scope>
    <source>
        <strain evidence="2 3">DAOM196992</strain>
    </source>
</reference>